<gene>
    <name evidence="1" type="ORF">CMV_009122</name>
</gene>
<evidence type="ECO:0000313" key="2">
    <source>
        <dbReference type="Proteomes" id="UP000737018"/>
    </source>
</evidence>
<proteinExistence type="predicted"/>
<organism evidence="1 2">
    <name type="scientific">Castanea mollissima</name>
    <name type="common">Chinese chestnut</name>
    <dbReference type="NCBI Taxonomy" id="60419"/>
    <lineage>
        <taxon>Eukaryota</taxon>
        <taxon>Viridiplantae</taxon>
        <taxon>Streptophyta</taxon>
        <taxon>Embryophyta</taxon>
        <taxon>Tracheophyta</taxon>
        <taxon>Spermatophyta</taxon>
        <taxon>Magnoliopsida</taxon>
        <taxon>eudicotyledons</taxon>
        <taxon>Gunneridae</taxon>
        <taxon>Pentapetalae</taxon>
        <taxon>rosids</taxon>
        <taxon>fabids</taxon>
        <taxon>Fagales</taxon>
        <taxon>Fagaceae</taxon>
        <taxon>Castanea</taxon>
    </lineage>
</organism>
<protein>
    <submittedName>
        <fullName evidence="1">Uncharacterized protein</fullName>
    </submittedName>
</protein>
<sequence length="153" mass="17755">MYVLIVKLKLLGISSVIQDYMRGIRHSCGGYSCGRLVNKKKLFEVLQLSDKMCLSRRKMKFTYSKDVFSQMDWLGNNWGFRINSIQVSSTKELMSIFINPPPQISEHRVTKEQIHLIGNFDNEDWNIRNGVCMEAVKNNHCFLAIIARDQHAK</sequence>
<dbReference type="AlphaFoldDB" id="A0A8J4RNT0"/>
<accession>A0A8J4RNT0</accession>
<comment type="caution">
    <text evidence="1">The sequence shown here is derived from an EMBL/GenBank/DDBJ whole genome shotgun (WGS) entry which is preliminary data.</text>
</comment>
<name>A0A8J4RNT0_9ROSI</name>
<evidence type="ECO:0000313" key="1">
    <source>
        <dbReference type="EMBL" id="KAF3966811.1"/>
    </source>
</evidence>
<reference evidence="1" key="1">
    <citation type="submission" date="2020-03" db="EMBL/GenBank/DDBJ databases">
        <title>Castanea mollissima Vanexum genome sequencing.</title>
        <authorList>
            <person name="Staton M."/>
        </authorList>
    </citation>
    <scope>NUCLEOTIDE SEQUENCE</scope>
    <source>
        <tissue evidence="1">Leaf</tissue>
    </source>
</reference>
<keyword evidence="2" id="KW-1185">Reference proteome</keyword>
<dbReference type="EMBL" id="JRKL02000989">
    <property type="protein sequence ID" value="KAF3966811.1"/>
    <property type="molecule type" value="Genomic_DNA"/>
</dbReference>
<dbReference type="Proteomes" id="UP000737018">
    <property type="component" value="Unassembled WGS sequence"/>
</dbReference>